<dbReference type="Gene3D" id="1.10.10.10">
    <property type="entry name" value="Winged helix-like DNA-binding domain superfamily/Winged helix DNA-binding domain"/>
    <property type="match status" value="1"/>
</dbReference>
<comment type="caution">
    <text evidence="5">The sequence shown here is derived from an EMBL/GenBank/DDBJ whole genome shotgun (WGS) entry which is preliminary data.</text>
</comment>
<dbReference type="PANTHER" id="PTHR34580">
    <property type="match status" value="1"/>
</dbReference>
<keyword evidence="6" id="KW-1185">Reference proteome</keyword>
<dbReference type="InterPro" id="IPR026881">
    <property type="entry name" value="WYL_dom"/>
</dbReference>
<dbReference type="InterPro" id="IPR036388">
    <property type="entry name" value="WH-like_DNA-bd_sf"/>
</dbReference>
<dbReference type="PROSITE" id="PS52050">
    <property type="entry name" value="WYL"/>
    <property type="match status" value="1"/>
</dbReference>
<dbReference type="Pfam" id="PF13280">
    <property type="entry name" value="WYL"/>
    <property type="match status" value="1"/>
</dbReference>
<dbReference type="EMBL" id="BAABDQ010000048">
    <property type="protein sequence ID" value="GAA3612537.1"/>
    <property type="molecule type" value="Genomic_DNA"/>
</dbReference>
<dbReference type="SUPFAM" id="SSF46785">
    <property type="entry name" value="Winged helix' DNA-binding domain"/>
    <property type="match status" value="1"/>
</dbReference>
<gene>
    <name evidence="5" type="ORF">GCM10022419_116930</name>
</gene>
<evidence type="ECO:0000256" key="2">
    <source>
        <dbReference type="ARBA" id="ARBA00023125"/>
    </source>
</evidence>
<evidence type="ECO:0000256" key="1">
    <source>
        <dbReference type="ARBA" id="ARBA00023015"/>
    </source>
</evidence>
<keyword evidence="2" id="KW-0238">DNA-binding</keyword>
<evidence type="ECO:0000313" key="6">
    <source>
        <dbReference type="Proteomes" id="UP001500630"/>
    </source>
</evidence>
<dbReference type="PROSITE" id="PS00894">
    <property type="entry name" value="HTH_DEOR_1"/>
    <property type="match status" value="1"/>
</dbReference>
<evidence type="ECO:0000313" key="5">
    <source>
        <dbReference type="EMBL" id="GAA3612537.1"/>
    </source>
</evidence>
<dbReference type="RefSeq" id="WP_345576253.1">
    <property type="nucleotide sequence ID" value="NZ_BAABDQ010000048.1"/>
</dbReference>
<dbReference type="InterPro" id="IPR018356">
    <property type="entry name" value="Tscrpt_reg_HTH_DeoR_CS"/>
</dbReference>
<evidence type="ECO:0000256" key="3">
    <source>
        <dbReference type="ARBA" id="ARBA00023163"/>
    </source>
</evidence>
<organism evidence="5 6">
    <name type="scientific">Nonomuraea rosea</name>
    <dbReference type="NCBI Taxonomy" id="638574"/>
    <lineage>
        <taxon>Bacteria</taxon>
        <taxon>Bacillati</taxon>
        <taxon>Actinomycetota</taxon>
        <taxon>Actinomycetes</taxon>
        <taxon>Streptosporangiales</taxon>
        <taxon>Streptosporangiaceae</taxon>
        <taxon>Nonomuraea</taxon>
    </lineage>
</organism>
<keyword evidence="1" id="KW-0805">Transcription regulation</keyword>
<dbReference type="InterPro" id="IPR001034">
    <property type="entry name" value="DeoR_HTH"/>
</dbReference>
<dbReference type="PROSITE" id="PS51000">
    <property type="entry name" value="HTH_DEOR_2"/>
    <property type="match status" value="1"/>
</dbReference>
<name>A0ABP6ZLF9_9ACTN</name>
<protein>
    <submittedName>
        <fullName evidence="5">WYL domain-containing protein</fullName>
    </submittedName>
</protein>
<proteinExistence type="predicted"/>
<dbReference type="PANTHER" id="PTHR34580:SF3">
    <property type="entry name" value="PROTEIN PAFB"/>
    <property type="match status" value="1"/>
</dbReference>
<dbReference type="Proteomes" id="UP001500630">
    <property type="component" value="Unassembled WGS sequence"/>
</dbReference>
<sequence length="330" mass="36121">MAATSSRLLRLLSLLGARPTWSGRELADRLGISTRTLRRDVESLRDLGYPVQALKGPDGGYLLGAGGRLPPLLLDDEQAVAVAVALQTTPTSVAGIDDAVARALTSIKQVMPAHLRAEVDAMHLTAIRNSWEFPAPPIASSTLKAVGYAVRNGHLLRFDYLAPDSRRPHPNDPDFTPPLRVEPHHLVMWAGRWYLVAYTPATEAWGIYRVDRIHAHAPTGTPFRRRELSEPSVAQYVMTSHDRGDTPAQWPCLGTVLMELPPDVVARWAPGGSVIEYVTPTQTRITLGAWSWAGIAGLLATFDADITIVGPDELKDACRVIARRYQHASE</sequence>
<dbReference type="InterPro" id="IPR013196">
    <property type="entry name" value="HTH_11"/>
</dbReference>
<dbReference type="PIRSF" id="PIRSF016838">
    <property type="entry name" value="PafC"/>
    <property type="match status" value="1"/>
</dbReference>
<dbReference type="InterPro" id="IPR028349">
    <property type="entry name" value="PafC-like"/>
</dbReference>
<dbReference type="InterPro" id="IPR051534">
    <property type="entry name" value="CBASS_pafABC_assoc_protein"/>
</dbReference>
<feature type="domain" description="HTH deoR-type" evidence="4">
    <location>
        <begin position="4"/>
        <end position="63"/>
    </location>
</feature>
<evidence type="ECO:0000259" key="4">
    <source>
        <dbReference type="PROSITE" id="PS51000"/>
    </source>
</evidence>
<keyword evidence="3" id="KW-0804">Transcription</keyword>
<reference evidence="6" key="1">
    <citation type="journal article" date="2019" name="Int. J. Syst. Evol. Microbiol.">
        <title>The Global Catalogue of Microorganisms (GCM) 10K type strain sequencing project: providing services to taxonomists for standard genome sequencing and annotation.</title>
        <authorList>
            <consortium name="The Broad Institute Genomics Platform"/>
            <consortium name="The Broad Institute Genome Sequencing Center for Infectious Disease"/>
            <person name="Wu L."/>
            <person name="Ma J."/>
        </authorList>
    </citation>
    <scope>NUCLEOTIDE SEQUENCE [LARGE SCALE GENOMIC DNA]</scope>
    <source>
        <strain evidence="6">JCM 17326</strain>
    </source>
</reference>
<dbReference type="InterPro" id="IPR036390">
    <property type="entry name" value="WH_DNA-bd_sf"/>
</dbReference>
<dbReference type="Pfam" id="PF08279">
    <property type="entry name" value="HTH_11"/>
    <property type="match status" value="1"/>
</dbReference>
<accession>A0ABP6ZLF9</accession>